<feature type="compositionally biased region" description="Basic residues" evidence="1">
    <location>
        <begin position="1"/>
        <end position="12"/>
    </location>
</feature>
<evidence type="ECO:0000313" key="3">
    <source>
        <dbReference type="Proteomes" id="UP000623467"/>
    </source>
</evidence>
<sequence length="183" mass="21041">MSQRPKKRRSRAPRISDIPDMSIPPSLAFPKIKLFAQGEDLVPEAAAPASSVNWDSWAEDMSKAVNVDSIVELDRVDAEHRSLKDDKAVDVDFAAEEKDDEAVHVDSAAERKMEEWEVERNRAWDLAVKIYLDNMSERDRQEWLRERREEEDLERARAAYTTSLVPFEDYSASSKGTPRYVDV</sequence>
<feature type="region of interest" description="Disordered" evidence="1">
    <location>
        <begin position="1"/>
        <end position="22"/>
    </location>
</feature>
<dbReference type="EMBL" id="JACAZH010000006">
    <property type="protein sequence ID" value="KAF7367040.1"/>
    <property type="molecule type" value="Genomic_DNA"/>
</dbReference>
<evidence type="ECO:0000313" key="2">
    <source>
        <dbReference type="EMBL" id="KAF7367040.1"/>
    </source>
</evidence>
<accession>A0A8H6Z0B4</accession>
<dbReference type="Proteomes" id="UP000623467">
    <property type="component" value="Unassembled WGS sequence"/>
</dbReference>
<organism evidence="2 3">
    <name type="scientific">Mycena sanguinolenta</name>
    <dbReference type="NCBI Taxonomy" id="230812"/>
    <lineage>
        <taxon>Eukaryota</taxon>
        <taxon>Fungi</taxon>
        <taxon>Dikarya</taxon>
        <taxon>Basidiomycota</taxon>
        <taxon>Agaricomycotina</taxon>
        <taxon>Agaricomycetes</taxon>
        <taxon>Agaricomycetidae</taxon>
        <taxon>Agaricales</taxon>
        <taxon>Marasmiineae</taxon>
        <taxon>Mycenaceae</taxon>
        <taxon>Mycena</taxon>
    </lineage>
</organism>
<name>A0A8H6Z0B4_9AGAR</name>
<evidence type="ECO:0000256" key="1">
    <source>
        <dbReference type="SAM" id="MobiDB-lite"/>
    </source>
</evidence>
<gene>
    <name evidence="2" type="ORF">MSAN_00963200</name>
</gene>
<comment type="caution">
    <text evidence="2">The sequence shown here is derived from an EMBL/GenBank/DDBJ whole genome shotgun (WGS) entry which is preliminary data.</text>
</comment>
<protein>
    <submittedName>
        <fullName evidence="2">Uncharacterized protein</fullName>
    </submittedName>
</protein>
<reference evidence="2" key="1">
    <citation type="submission" date="2020-05" db="EMBL/GenBank/DDBJ databases">
        <title>Mycena genomes resolve the evolution of fungal bioluminescence.</title>
        <authorList>
            <person name="Tsai I.J."/>
        </authorList>
    </citation>
    <scope>NUCLEOTIDE SEQUENCE</scope>
    <source>
        <strain evidence="2">160909Yilan</strain>
    </source>
</reference>
<keyword evidence="3" id="KW-1185">Reference proteome</keyword>
<dbReference type="AlphaFoldDB" id="A0A8H6Z0B4"/>
<proteinExistence type="predicted"/>